<keyword evidence="4 5" id="KW-0067">ATP-binding</keyword>
<keyword evidence="8" id="KW-1185">Reference proteome</keyword>
<dbReference type="Proteomes" id="UP000051992">
    <property type="component" value="Unassembled WGS sequence"/>
</dbReference>
<feature type="binding site" evidence="5">
    <location>
        <begin position="228"/>
        <end position="235"/>
    </location>
    <ligand>
        <name>ATP</name>
        <dbReference type="ChEBI" id="CHEBI:30616"/>
    </ligand>
</feature>
<evidence type="ECO:0000313" key="8">
    <source>
        <dbReference type="Proteomes" id="UP000051992"/>
    </source>
</evidence>
<dbReference type="InterPro" id="IPR000212">
    <property type="entry name" value="DNA_helicase_UvrD/REP"/>
</dbReference>
<dbReference type="PROSITE" id="PS51198">
    <property type="entry name" value="UVRD_HELICASE_ATP_BIND"/>
    <property type="match status" value="1"/>
</dbReference>
<dbReference type="SUPFAM" id="SSF52540">
    <property type="entry name" value="P-loop containing nucleoside triphosphate hydrolases"/>
    <property type="match status" value="1"/>
</dbReference>
<evidence type="ECO:0000259" key="6">
    <source>
        <dbReference type="PROSITE" id="PS51198"/>
    </source>
</evidence>
<dbReference type="GO" id="GO:0005524">
    <property type="term" value="F:ATP binding"/>
    <property type="evidence" value="ECO:0007669"/>
    <property type="project" value="UniProtKB-UniRule"/>
</dbReference>
<dbReference type="NCBIfam" id="NF041464">
    <property type="entry name" value="HelD_BACSU"/>
    <property type="match status" value="1"/>
</dbReference>
<evidence type="ECO:0000256" key="2">
    <source>
        <dbReference type="ARBA" id="ARBA00022801"/>
    </source>
</evidence>
<evidence type="ECO:0000256" key="1">
    <source>
        <dbReference type="ARBA" id="ARBA00022741"/>
    </source>
</evidence>
<dbReference type="PATRIC" id="fig|1629.5.peg.1294"/>
<dbReference type="InterPro" id="IPR027785">
    <property type="entry name" value="UvrD-like_helicase_C"/>
</dbReference>
<keyword evidence="1 5" id="KW-0547">Nucleotide-binding</keyword>
<organism evidence="7 8">
    <name type="scientific">Weissella viridescens</name>
    <name type="common">Lactobacillus viridescens</name>
    <dbReference type="NCBI Taxonomy" id="1629"/>
    <lineage>
        <taxon>Bacteria</taxon>
        <taxon>Bacillati</taxon>
        <taxon>Bacillota</taxon>
        <taxon>Bacilli</taxon>
        <taxon>Lactobacillales</taxon>
        <taxon>Lactobacillaceae</taxon>
        <taxon>Weissella</taxon>
    </lineage>
</organism>
<dbReference type="GO" id="GO:0005829">
    <property type="term" value="C:cytosol"/>
    <property type="evidence" value="ECO:0007669"/>
    <property type="project" value="TreeGrafter"/>
</dbReference>
<dbReference type="Gene3D" id="3.40.50.300">
    <property type="entry name" value="P-loop containing nucleotide triphosphate hydrolases"/>
    <property type="match status" value="2"/>
</dbReference>
<dbReference type="OrthoDB" id="9787585at2"/>
<evidence type="ECO:0000256" key="3">
    <source>
        <dbReference type="ARBA" id="ARBA00022806"/>
    </source>
</evidence>
<dbReference type="InterPro" id="IPR027417">
    <property type="entry name" value="P-loop_NTPase"/>
</dbReference>
<dbReference type="PANTHER" id="PTHR11070:SF17">
    <property type="entry name" value="DNA HELICASE IV"/>
    <property type="match status" value="1"/>
</dbReference>
<dbReference type="RefSeq" id="WP_057746741.1">
    <property type="nucleotide sequence ID" value="NZ_BJLU01000006.1"/>
</dbReference>
<dbReference type="EMBL" id="JQBM01000004">
    <property type="protein sequence ID" value="KRN45938.1"/>
    <property type="molecule type" value="Genomic_DNA"/>
</dbReference>
<dbReference type="GO" id="GO:0016787">
    <property type="term" value="F:hydrolase activity"/>
    <property type="evidence" value="ECO:0007669"/>
    <property type="project" value="UniProtKB-UniRule"/>
</dbReference>
<dbReference type="PANTHER" id="PTHR11070">
    <property type="entry name" value="UVRD / RECB / PCRA DNA HELICASE FAMILY MEMBER"/>
    <property type="match status" value="1"/>
</dbReference>
<reference evidence="7 8" key="1">
    <citation type="journal article" date="2015" name="Genome Announc.">
        <title>Expanding the biotechnology potential of lactobacilli through comparative genomics of 213 strains and associated genera.</title>
        <authorList>
            <person name="Sun Z."/>
            <person name="Harris H.M."/>
            <person name="McCann A."/>
            <person name="Guo C."/>
            <person name="Argimon S."/>
            <person name="Zhang W."/>
            <person name="Yang X."/>
            <person name="Jeffery I.B."/>
            <person name="Cooney J.C."/>
            <person name="Kagawa T.F."/>
            <person name="Liu W."/>
            <person name="Song Y."/>
            <person name="Salvetti E."/>
            <person name="Wrobel A."/>
            <person name="Rasinkangas P."/>
            <person name="Parkhill J."/>
            <person name="Rea M.C."/>
            <person name="O'Sullivan O."/>
            <person name="Ritari J."/>
            <person name="Douillard F.P."/>
            <person name="Paul Ross R."/>
            <person name="Yang R."/>
            <person name="Briner A.E."/>
            <person name="Felis G.E."/>
            <person name="de Vos W.M."/>
            <person name="Barrangou R."/>
            <person name="Klaenhammer T.R."/>
            <person name="Caufield P.W."/>
            <person name="Cui Y."/>
            <person name="Zhang H."/>
            <person name="O'Toole P.W."/>
        </authorList>
    </citation>
    <scope>NUCLEOTIDE SEQUENCE [LARGE SCALE GENOMIC DNA]</scope>
    <source>
        <strain evidence="7 8">DSM 20410</strain>
    </source>
</reference>
<gene>
    <name evidence="7" type="ORF">IV50_GL001281</name>
</gene>
<keyword evidence="2 5" id="KW-0378">Hydrolase</keyword>
<evidence type="ECO:0000256" key="4">
    <source>
        <dbReference type="ARBA" id="ARBA00022840"/>
    </source>
</evidence>
<dbReference type="InterPro" id="IPR014016">
    <property type="entry name" value="UvrD-like_ATP-bd"/>
</dbReference>
<evidence type="ECO:0000313" key="7">
    <source>
        <dbReference type="EMBL" id="KRN45938.1"/>
    </source>
</evidence>
<name>A0A0R2GZ08_WEIVI</name>
<dbReference type="GO" id="GO:0003677">
    <property type="term" value="F:DNA binding"/>
    <property type="evidence" value="ECO:0007669"/>
    <property type="project" value="InterPro"/>
</dbReference>
<dbReference type="InterPro" id="IPR048228">
    <property type="entry name" value="HelD_bacillota"/>
</dbReference>
<evidence type="ECO:0000256" key="5">
    <source>
        <dbReference type="PROSITE-ProRule" id="PRU00560"/>
    </source>
</evidence>
<dbReference type="AlphaFoldDB" id="A0A0R2GZ08"/>
<protein>
    <submittedName>
        <fullName evidence="7">DNA helicase</fullName>
    </submittedName>
</protein>
<proteinExistence type="predicted"/>
<dbReference type="GO" id="GO:0043138">
    <property type="term" value="F:3'-5' DNA helicase activity"/>
    <property type="evidence" value="ECO:0007669"/>
    <property type="project" value="TreeGrafter"/>
</dbReference>
<keyword evidence="3 5" id="KW-0347">Helicase</keyword>
<feature type="domain" description="UvrD-like helicase ATP-binding" evidence="6">
    <location>
        <begin position="207"/>
        <end position="606"/>
    </location>
</feature>
<dbReference type="Pfam" id="PF00580">
    <property type="entry name" value="UvrD-helicase"/>
    <property type="match status" value="1"/>
</dbReference>
<accession>A0A0R2GZ08</accession>
<sequence>MEEKEWQIESDRLNRVVDEIETQLVGAQADYEQAHAETFAVESNYGANTSINTIEEDDTMETNAEIQQQRNIVARVTETEQIMEKIVTTLHTLEASPYFGRVDIIEDGDPETLYIGLASLQDSDNDFLINDWRAPISGVYYNGSLGPVTYPTPMGDQQAELTKKRQYTIEGRDIINMFDTDVTIGDEMLQYALGQQNDQTMHNIVATIQQEQNQIIRDTTSDLMVVQGVAGSGKTSAILQRIAFLLFHARENLNSDQIVLFSPNRLFSSYIADVLPSLGERNMRQVTMSEFLSARLQGLTVQTLFNQYEQDQHQPQAIRQQLQTAMESAELKDALQAYLAQLAPDQVQFTDVYFNGEKWFTQTEFADYFAQLPAAYSVMGRMQQTKKHFMELLQNQMVELRQADWVLDALNQLDDTQYHQLLNEDDDVEAFSEADVDLDATLDQVAGAYLTQTLQPLDDALYNTQFIDVYRQFSDFLAYLAETAFAGIDGKWWLTKQQRFENQVEQHQIDYEDAVPLLFLRDLMTGSGTNQFMQYVFVDEMQDYAMIQMLYLKHAFPNAKFTLLGDAEQALFRAVQTPEELMQAYADAFQVKQRRLIKLNKSYRSTQQIMNFAKALLPDGDSIQTFQRLGEKPTLKQTTSVEVADALTQTLDRLLNTQQTVAILTKTQDQAEVVSAFLDQNNRPHQLLNADDRNWTSNVLVLPIYLAKGLEFDAVIGYDVSQENYPDETSTGLLYTLASRAMHELALISVGPVTQLITKVADTLTFLE</sequence>
<dbReference type="GO" id="GO:0000725">
    <property type="term" value="P:recombinational repair"/>
    <property type="evidence" value="ECO:0007669"/>
    <property type="project" value="TreeGrafter"/>
</dbReference>
<dbReference type="Pfam" id="PF13538">
    <property type="entry name" value="UvrD_C_2"/>
    <property type="match status" value="1"/>
</dbReference>
<comment type="caution">
    <text evidence="7">The sequence shown here is derived from an EMBL/GenBank/DDBJ whole genome shotgun (WGS) entry which is preliminary data.</text>
</comment>